<evidence type="ECO:0000256" key="1">
    <source>
        <dbReference type="ARBA" id="ARBA00004651"/>
    </source>
</evidence>
<feature type="transmembrane region" description="Helical" evidence="7">
    <location>
        <begin position="12"/>
        <end position="34"/>
    </location>
</feature>
<keyword evidence="10" id="KW-1185">Reference proteome</keyword>
<protein>
    <recommendedName>
        <fullName evidence="8">Acyltransferase 3 domain-containing protein</fullName>
    </recommendedName>
</protein>
<feature type="transmembrane region" description="Helical" evidence="7">
    <location>
        <begin position="206"/>
        <end position="227"/>
    </location>
</feature>
<dbReference type="PANTHER" id="PTHR40074">
    <property type="entry name" value="O-ACETYLTRANSFERASE WECH"/>
    <property type="match status" value="1"/>
</dbReference>
<organism evidence="9 10">
    <name type="scientific">Aliirhizobium smilacinae</name>
    <dbReference type="NCBI Taxonomy" id="1395944"/>
    <lineage>
        <taxon>Bacteria</taxon>
        <taxon>Pseudomonadati</taxon>
        <taxon>Pseudomonadota</taxon>
        <taxon>Alphaproteobacteria</taxon>
        <taxon>Hyphomicrobiales</taxon>
        <taxon>Rhizobiaceae</taxon>
        <taxon>Aliirhizobium</taxon>
    </lineage>
</organism>
<dbReference type="PANTHER" id="PTHR40074:SF4">
    <property type="entry name" value="INNER MEMBRANE PROTEIN YCFT"/>
    <property type="match status" value="1"/>
</dbReference>
<dbReference type="EMBL" id="VDMN01000001">
    <property type="protein sequence ID" value="TNM65754.1"/>
    <property type="molecule type" value="Genomic_DNA"/>
</dbReference>
<dbReference type="Pfam" id="PF01757">
    <property type="entry name" value="Acyl_transf_3"/>
    <property type="match status" value="1"/>
</dbReference>
<feature type="transmembrane region" description="Helical" evidence="7">
    <location>
        <begin position="121"/>
        <end position="143"/>
    </location>
</feature>
<feature type="transmembrane region" description="Helical" evidence="7">
    <location>
        <begin position="175"/>
        <end position="194"/>
    </location>
</feature>
<sequence length="348" mass="38304">MNQTSGTKPRIEWLDIAKGGSIVCVAVFHSTLYMKANGFDPKLAAALNELLTPIRMPMFFTISGILGAGVLKREWRSLFARQIWTFAYLFALWSLIRWFYFRNVQDNVIVKTEGDTLSELATMWIMPESGLWFIWALAIFFVIGRLFANARLLAIGISLTLAAMTWAGVIQPGNFVHRNVLVYLPFFLCGLYFGKPIVSRLAERPVVIGIAAAIAFVLLKLGLMPLLGGGLDYAAAAILLSVSGLMLGCTVAIGLGQLWPRYNPIAYIGRNTLPIYVTHVLLISALSAFLARSLPHNAGFAHAGVLFLIAISLSVPLMLRAGADKMQAWWIYQAPKMAVQPQARRVGS</sequence>
<dbReference type="RefSeq" id="WP_139674117.1">
    <property type="nucleotide sequence ID" value="NZ_VDMN01000001.1"/>
</dbReference>
<evidence type="ECO:0000256" key="7">
    <source>
        <dbReference type="SAM" id="Phobius"/>
    </source>
</evidence>
<keyword evidence="5 7" id="KW-1133">Transmembrane helix</keyword>
<dbReference type="GO" id="GO:0016413">
    <property type="term" value="F:O-acetyltransferase activity"/>
    <property type="evidence" value="ECO:0007669"/>
    <property type="project" value="TreeGrafter"/>
</dbReference>
<dbReference type="OrthoDB" id="9814956at2"/>
<dbReference type="GO" id="GO:0009246">
    <property type="term" value="P:enterobacterial common antigen biosynthetic process"/>
    <property type="evidence" value="ECO:0007669"/>
    <property type="project" value="TreeGrafter"/>
</dbReference>
<proteinExistence type="inferred from homology"/>
<dbReference type="AlphaFoldDB" id="A0A5C4XST8"/>
<comment type="caution">
    <text evidence="9">The sequence shown here is derived from an EMBL/GenBank/DDBJ whole genome shotgun (WGS) entry which is preliminary data.</text>
</comment>
<keyword evidence="3" id="KW-1003">Cell membrane</keyword>
<evidence type="ECO:0000256" key="2">
    <source>
        <dbReference type="ARBA" id="ARBA00007400"/>
    </source>
</evidence>
<feature type="domain" description="Acyltransferase 3" evidence="8">
    <location>
        <begin position="12"/>
        <end position="317"/>
    </location>
</feature>
<evidence type="ECO:0000256" key="4">
    <source>
        <dbReference type="ARBA" id="ARBA00022692"/>
    </source>
</evidence>
<accession>A0A5C4XST8</accession>
<feature type="transmembrane region" description="Helical" evidence="7">
    <location>
        <begin position="54"/>
        <end position="71"/>
    </location>
</feature>
<name>A0A5C4XST8_9HYPH</name>
<evidence type="ECO:0000256" key="3">
    <source>
        <dbReference type="ARBA" id="ARBA00022475"/>
    </source>
</evidence>
<feature type="transmembrane region" description="Helical" evidence="7">
    <location>
        <begin position="300"/>
        <end position="319"/>
    </location>
</feature>
<dbReference type="GO" id="GO:0005886">
    <property type="term" value="C:plasma membrane"/>
    <property type="evidence" value="ECO:0007669"/>
    <property type="project" value="UniProtKB-SubCell"/>
</dbReference>
<comment type="subcellular location">
    <subcellularLocation>
        <location evidence="1">Cell membrane</location>
        <topology evidence="1">Multi-pass membrane protein</topology>
    </subcellularLocation>
</comment>
<evidence type="ECO:0000256" key="5">
    <source>
        <dbReference type="ARBA" id="ARBA00022989"/>
    </source>
</evidence>
<dbReference type="Proteomes" id="UP000311605">
    <property type="component" value="Unassembled WGS sequence"/>
</dbReference>
<gene>
    <name evidence="9" type="ORF">FHP24_05790</name>
</gene>
<feature type="transmembrane region" description="Helical" evidence="7">
    <location>
        <begin position="275"/>
        <end position="294"/>
    </location>
</feature>
<feature type="transmembrane region" description="Helical" evidence="7">
    <location>
        <begin position="150"/>
        <end position="169"/>
    </location>
</feature>
<feature type="transmembrane region" description="Helical" evidence="7">
    <location>
        <begin position="233"/>
        <end position="255"/>
    </location>
</feature>
<comment type="similarity">
    <text evidence="2">Belongs to the acyltransferase 3 family.</text>
</comment>
<evidence type="ECO:0000256" key="6">
    <source>
        <dbReference type="ARBA" id="ARBA00023136"/>
    </source>
</evidence>
<keyword evidence="4 7" id="KW-0812">Transmembrane</keyword>
<feature type="transmembrane region" description="Helical" evidence="7">
    <location>
        <begin position="83"/>
        <end position="101"/>
    </location>
</feature>
<keyword evidence="6 7" id="KW-0472">Membrane</keyword>
<dbReference type="InterPro" id="IPR002656">
    <property type="entry name" value="Acyl_transf_3_dom"/>
</dbReference>
<reference evidence="9 10" key="1">
    <citation type="submission" date="2019-06" db="EMBL/GenBank/DDBJ databases">
        <title>The draft genome of Rhizobium smilacinae PTYR-5.</title>
        <authorList>
            <person name="Liu L."/>
            <person name="Li L."/>
            <person name="Zhang X."/>
        </authorList>
    </citation>
    <scope>NUCLEOTIDE SEQUENCE [LARGE SCALE GENOMIC DNA]</scope>
    <source>
        <strain evidence="9 10">PTYR-5</strain>
    </source>
</reference>
<evidence type="ECO:0000259" key="8">
    <source>
        <dbReference type="Pfam" id="PF01757"/>
    </source>
</evidence>
<evidence type="ECO:0000313" key="9">
    <source>
        <dbReference type="EMBL" id="TNM65754.1"/>
    </source>
</evidence>
<evidence type="ECO:0000313" key="10">
    <source>
        <dbReference type="Proteomes" id="UP000311605"/>
    </source>
</evidence>